<evidence type="ECO:0000256" key="2">
    <source>
        <dbReference type="ARBA" id="ARBA00008456"/>
    </source>
</evidence>
<feature type="domain" description="Dienelactone hydrolase" evidence="7">
    <location>
        <begin position="89"/>
        <end position="188"/>
    </location>
</feature>
<evidence type="ECO:0000313" key="9">
    <source>
        <dbReference type="Proteomes" id="UP000694556"/>
    </source>
</evidence>
<keyword evidence="6" id="KW-0472">Membrane</keyword>
<feature type="transmembrane region" description="Helical" evidence="6">
    <location>
        <begin position="65"/>
        <end position="86"/>
    </location>
</feature>
<dbReference type="InterPro" id="IPR029058">
    <property type="entry name" value="AB_hydrolase_fold"/>
</dbReference>
<dbReference type="AlphaFoldDB" id="A0A8C3BP12"/>
<dbReference type="Proteomes" id="UP000694556">
    <property type="component" value="Chromosome 2"/>
</dbReference>
<evidence type="ECO:0000256" key="4">
    <source>
        <dbReference type="ARBA" id="ARBA00022490"/>
    </source>
</evidence>
<comment type="subcellular location">
    <subcellularLocation>
        <location evidence="1">Cytoplasm</location>
        <location evidence="1">Cytosol</location>
    </subcellularLocation>
</comment>
<accession>A0A8C3BP12</accession>
<reference evidence="8" key="2">
    <citation type="submission" date="2025-08" db="UniProtKB">
        <authorList>
            <consortium name="Ensembl"/>
        </authorList>
    </citation>
    <scope>IDENTIFICATION</scope>
</reference>
<evidence type="ECO:0000256" key="3">
    <source>
        <dbReference type="ARBA" id="ARBA00014180"/>
    </source>
</evidence>
<proteinExistence type="inferred from homology"/>
<dbReference type="Ensembl" id="ENSCMMT00000008079.1">
    <property type="protein sequence ID" value="ENSCMMP00000007309.1"/>
    <property type="gene ID" value="ENSCMMG00000004644.1"/>
</dbReference>
<reference evidence="8" key="1">
    <citation type="submission" date="2018-09" db="EMBL/GenBank/DDBJ databases">
        <title>Common duck and Muscovy duck high density SNP chip.</title>
        <authorList>
            <person name="Vignal A."/>
            <person name="Thebault N."/>
            <person name="Warren W.C."/>
        </authorList>
    </citation>
    <scope>NUCLEOTIDE SEQUENCE [LARGE SCALE GENOMIC DNA]</scope>
</reference>
<dbReference type="InterPro" id="IPR042946">
    <property type="entry name" value="CMBL"/>
</dbReference>
<evidence type="ECO:0000256" key="5">
    <source>
        <dbReference type="ARBA" id="ARBA00022801"/>
    </source>
</evidence>
<keyword evidence="9" id="KW-1185">Reference proteome</keyword>
<name>A0A8C3BP12_CAIMO</name>
<sequence length="197" mass="22972">MANESRPFPCDIRDRFDYECCGQEVQVEHIKAYVCKPLASAVKAVIVIQNKFGWQLPNMRYMADMIANFPILILLWVLNLHLFICFREADAVLKYLNDQCGVKKLRVIVFCWGGVAAHHMMLTYPKLRAGLIKDSDDVSYLLNPTFLIFAEKMTSFPFIKYKLKQNCKVDYQVKIYPGQTHGFEGRKDMINWLDKYI</sequence>
<keyword evidence="6" id="KW-1133">Transmembrane helix</keyword>
<dbReference type="GO" id="GO:0005829">
    <property type="term" value="C:cytosol"/>
    <property type="evidence" value="ECO:0007669"/>
    <property type="project" value="UniProtKB-SubCell"/>
</dbReference>
<evidence type="ECO:0000259" key="7">
    <source>
        <dbReference type="Pfam" id="PF01738"/>
    </source>
</evidence>
<dbReference type="InterPro" id="IPR002925">
    <property type="entry name" value="Dienelactn_hydro"/>
</dbReference>
<comment type="similarity">
    <text evidence="2">Belongs to the dienelactone hydrolase family.</text>
</comment>
<dbReference type="PANTHER" id="PTHR46812:SF1">
    <property type="entry name" value="CARBOXYMETHYLENEBUTENOLIDASE HOMOLOG"/>
    <property type="match status" value="1"/>
</dbReference>
<evidence type="ECO:0000313" key="8">
    <source>
        <dbReference type="Ensembl" id="ENSCMMP00000007309.1"/>
    </source>
</evidence>
<keyword evidence="6" id="KW-0812">Transmembrane</keyword>
<keyword evidence="5" id="KW-0378">Hydrolase</keyword>
<dbReference type="Pfam" id="PF01738">
    <property type="entry name" value="DLH"/>
    <property type="match status" value="1"/>
</dbReference>
<dbReference type="Gene3D" id="3.40.50.1820">
    <property type="entry name" value="alpha/beta hydrolase"/>
    <property type="match status" value="1"/>
</dbReference>
<evidence type="ECO:0000256" key="6">
    <source>
        <dbReference type="SAM" id="Phobius"/>
    </source>
</evidence>
<organism evidence="8 9">
    <name type="scientific">Cairina moschata</name>
    <name type="common">Muscovy duck</name>
    <dbReference type="NCBI Taxonomy" id="8855"/>
    <lineage>
        <taxon>Eukaryota</taxon>
        <taxon>Metazoa</taxon>
        <taxon>Chordata</taxon>
        <taxon>Craniata</taxon>
        <taxon>Vertebrata</taxon>
        <taxon>Euteleostomi</taxon>
        <taxon>Archelosauria</taxon>
        <taxon>Archosauria</taxon>
        <taxon>Dinosauria</taxon>
        <taxon>Saurischia</taxon>
        <taxon>Theropoda</taxon>
        <taxon>Coelurosauria</taxon>
        <taxon>Aves</taxon>
        <taxon>Neognathae</taxon>
        <taxon>Galloanserae</taxon>
        <taxon>Anseriformes</taxon>
        <taxon>Anatidae</taxon>
        <taxon>Anatinae</taxon>
        <taxon>Cairina</taxon>
    </lineage>
</organism>
<dbReference type="PANTHER" id="PTHR46812">
    <property type="entry name" value="CARBOXYMETHYLENEBUTENOLIDASE HOMOLOG"/>
    <property type="match status" value="1"/>
</dbReference>
<evidence type="ECO:0000256" key="1">
    <source>
        <dbReference type="ARBA" id="ARBA00004514"/>
    </source>
</evidence>
<dbReference type="GO" id="GO:0016787">
    <property type="term" value="F:hydrolase activity"/>
    <property type="evidence" value="ECO:0007669"/>
    <property type="project" value="UniProtKB-KW"/>
</dbReference>
<feature type="transmembrane region" description="Helical" evidence="6">
    <location>
        <begin position="107"/>
        <end position="127"/>
    </location>
</feature>
<protein>
    <recommendedName>
        <fullName evidence="3">Carboxymethylenebutenolidase homolog</fullName>
    </recommendedName>
</protein>
<dbReference type="SUPFAM" id="SSF53474">
    <property type="entry name" value="alpha/beta-Hydrolases"/>
    <property type="match status" value="1"/>
</dbReference>
<reference evidence="8" key="3">
    <citation type="submission" date="2025-09" db="UniProtKB">
        <authorList>
            <consortium name="Ensembl"/>
        </authorList>
    </citation>
    <scope>IDENTIFICATION</scope>
</reference>
<keyword evidence="4" id="KW-0963">Cytoplasm</keyword>